<evidence type="ECO:0000313" key="2">
    <source>
        <dbReference type="Proteomes" id="UP001164539"/>
    </source>
</evidence>
<organism evidence="1 2">
    <name type="scientific">Melia azedarach</name>
    <name type="common">Chinaberry tree</name>
    <dbReference type="NCBI Taxonomy" id="155640"/>
    <lineage>
        <taxon>Eukaryota</taxon>
        <taxon>Viridiplantae</taxon>
        <taxon>Streptophyta</taxon>
        <taxon>Embryophyta</taxon>
        <taxon>Tracheophyta</taxon>
        <taxon>Spermatophyta</taxon>
        <taxon>Magnoliopsida</taxon>
        <taxon>eudicotyledons</taxon>
        <taxon>Gunneridae</taxon>
        <taxon>Pentapetalae</taxon>
        <taxon>rosids</taxon>
        <taxon>malvids</taxon>
        <taxon>Sapindales</taxon>
        <taxon>Meliaceae</taxon>
        <taxon>Melia</taxon>
    </lineage>
</organism>
<sequence>MEQREQSNEQADNSNGGRTIISPATRATLARLKDRRRGRFLSPGVRTAIYDNSSYSYRWLLPGWVAEERHVASGRIYRYYYDPDGRLYRSRHEVFHAWDESGLVFLD</sequence>
<protein>
    <submittedName>
        <fullName evidence="1">Methyl-CpG-binding domain protein</fullName>
    </submittedName>
</protein>
<evidence type="ECO:0000313" key="1">
    <source>
        <dbReference type="EMBL" id="KAJ4719882.1"/>
    </source>
</evidence>
<dbReference type="Proteomes" id="UP001164539">
    <property type="component" value="Chromosome 4"/>
</dbReference>
<proteinExistence type="predicted"/>
<reference evidence="1 2" key="1">
    <citation type="journal article" date="2023" name="Science">
        <title>Complex scaffold remodeling in plant triterpene biosynthesis.</title>
        <authorList>
            <person name="De La Pena R."/>
            <person name="Hodgson H."/>
            <person name="Liu J.C."/>
            <person name="Stephenson M.J."/>
            <person name="Martin A.C."/>
            <person name="Owen C."/>
            <person name="Harkess A."/>
            <person name="Leebens-Mack J."/>
            <person name="Jimenez L.E."/>
            <person name="Osbourn A."/>
            <person name="Sattely E.S."/>
        </authorList>
    </citation>
    <scope>NUCLEOTIDE SEQUENCE [LARGE SCALE GENOMIC DNA]</scope>
    <source>
        <strain evidence="2">cv. JPN11</strain>
        <tissue evidence="1">Leaf</tissue>
    </source>
</reference>
<dbReference type="EMBL" id="CM051397">
    <property type="protein sequence ID" value="KAJ4719882.1"/>
    <property type="molecule type" value="Genomic_DNA"/>
</dbReference>
<gene>
    <name evidence="1" type="ORF">OWV82_007797</name>
</gene>
<comment type="caution">
    <text evidence="1">The sequence shown here is derived from an EMBL/GenBank/DDBJ whole genome shotgun (WGS) entry which is preliminary data.</text>
</comment>
<accession>A0ACC1Y9Q2</accession>
<name>A0ACC1Y9Q2_MELAZ</name>
<keyword evidence="2" id="KW-1185">Reference proteome</keyword>